<evidence type="ECO:0000313" key="2">
    <source>
        <dbReference type="Ensembl" id="ENSSORP00005052769.1"/>
    </source>
</evidence>
<reference evidence="2" key="1">
    <citation type="submission" date="2019-06" db="EMBL/GenBank/DDBJ databases">
        <authorList>
            <consortium name="Wellcome Sanger Institute Data Sharing"/>
        </authorList>
    </citation>
    <scope>NUCLEOTIDE SEQUENCE [LARGE SCALE GENOMIC DNA]</scope>
</reference>
<proteinExistence type="predicted"/>
<dbReference type="Proteomes" id="UP000472271">
    <property type="component" value="Chromosome 11"/>
</dbReference>
<evidence type="ECO:0000256" key="1">
    <source>
        <dbReference type="PROSITE-ProRule" id="PRU10141"/>
    </source>
</evidence>
<sequence length="74" mass="8592">KADNERDVTLSDIERCYEFGRVVGDGNFAVVRECRRRDNGETLAMKIIERSKLIGREHMIVQLCNIKNQCVFMT</sequence>
<reference evidence="2" key="2">
    <citation type="submission" date="2025-08" db="UniProtKB">
        <authorList>
            <consortium name="Ensembl"/>
        </authorList>
    </citation>
    <scope>IDENTIFICATION</scope>
</reference>
<dbReference type="InterPro" id="IPR017441">
    <property type="entry name" value="Protein_kinase_ATP_BS"/>
</dbReference>
<reference evidence="2" key="3">
    <citation type="submission" date="2025-09" db="UniProtKB">
        <authorList>
            <consortium name="Ensembl"/>
        </authorList>
    </citation>
    <scope>IDENTIFICATION</scope>
</reference>
<dbReference type="PROSITE" id="PS00107">
    <property type="entry name" value="PROTEIN_KINASE_ATP"/>
    <property type="match status" value="1"/>
</dbReference>
<evidence type="ECO:0000313" key="3">
    <source>
        <dbReference type="Proteomes" id="UP000472271"/>
    </source>
</evidence>
<dbReference type="Ensembl" id="ENSSORT00005054021.1">
    <property type="protein sequence ID" value="ENSSORP00005052769.1"/>
    <property type="gene ID" value="ENSSORG00005023777.1"/>
</dbReference>
<dbReference type="AlphaFoldDB" id="A0A673CHJ6"/>
<dbReference type="InParanoid" id="A0A673CHJ6"/>
<evidence type="ECO:0008006" key="4">
    <source>
        <dbReference type="Google" id="ProtNLM"/>
    </source>
</evidence>
<accession>A0A673CHJ6</accession>
<feature type="binding site" evidence="1">
    <location>
        <position position="46"/>
    </location>
    <ligand>
        <name>ATP</name>
        <dbReference type="ChEBI" id="CHEBI:30616"/>
    </ligand>
</feature>
<dbReference type="InterPro" id="IPR011009">
    <property type="entry name" value="Kinase-like_dom_sf"/>
</dbReference>
<dbReference type="GO" id="GO:0005524">
    <property type="term" value="F:ATP binding"/>
    <property type="evidence" value="ECO:0007669"/>
    <property type="project" value="UniProtKB-UniRule"/>
</dbReference>
<dbReference type="Gene3D" id="3.30.200.20">
    <property type="entry name" value="Phosphorylase Kinase, domain 1"/>
    <property type="match status" value="1"/>
</dbReference>
<keyword evidence="1" id="KW-0547">Nucleotide-binding</keyword>
<name>A0A673CHJ6_9TELE</name>
<organism evidence="2 3">
    <name type="scientific">Sphaeramia orbicularis</name>
    <name type="common">orbiculate cardinalfish</name>
    <dbReference type="NCBI Taxonomy" id="375764"/>
    <lineage>
        <taxon>Eukaryota</taxon>
        <taxon>Metazoa</taxon>
        <taxon>Chordata</taxon>
        <taxon>Craniata</taxon>
        <taxon>Vertebrata</taxon>
        <taxon>Euteleostomi</taxon>
        <taxon>Actinopterygii</taxon>
        <taxon>Neopterygii</taxon>
        <taxon>Teleostei</taxon>
        <taxon>Neoteleostei</taxon>
        <taxon>Acanthomorphata</taxon>
        <taxon>Gobiaria</taxon>
        <taxon>Kurtiformes</taxon>
        <taxon>Apogonoidei</taxon>
        <taxon>Apogonidae</taxon>
        <taxon>Apogoninae</taxon>
        <taxon>Sphaeramia</taxon>
    </lineage>
</organism>
<dbReference type="SUPFAM" id="SSF56112">
    <property type="entry name" value="Protein kinase-like (PK-like)"/>
    <property type="match status" value="1"/>
</dbReference>
<protein>
    <recommendedName>
        <fullName evidence="4">Protein kinase domain-containing protein</fullName>
    </recommendedName>
</protein>
<keyword evidence="3" id="KW-1185">Reference proteome</keyword>
<keyword evidence="1" id="KW-0067">ATP-binding</keyword>